<feature type="region of interest" description="Disordered" evidence="1">
    <location>
        <begin position="66"/>
        <end position="87"/>
    </location>
</feature>
<name>A0A176W375_MARPO</name>
<sequence>MVIPISMSGSQILPKNVLSKVVPVIKENIYLDIDTEDDEGRDRLSIECMKTLNEALYLYHKRKGCRPPGENKLMDDTKRSGLEKSAAERISDGKAVDALIMGRHKQAFKGSQLIDPDDESQAVDD</sequence>
<proteinExistence type="predicted"/>
<feature type="compositionally biased region" description="Basic and acidic residues" evidence="1">
    <location>
        <begin position="72"/>
        <end position="87"/>
    </location>
</feature>
<evidence type="ECO:0000313" key="3">
    <source>
        <dbReference type="Proteomes" id="UP000077202"/>
    </source>
</evidence>
<comment type="caution">
    <text evidence="2">The sequence shown here is derived from an EMBL/GenBank/DDBJ whole genome shotgun (WGS) entry which is preliminary data.</text>
</comment>
<evidence type="ECO:0000256" key="1">
    <source>
        <dbReference type="SAM" id="MobiDB-lite"/>
    </source>
</evidence>
<organism evidence="2 3">
    <name type="scientific">Marchantia polymorpha subsp. ruderalis</name>
    <dbReference type="NCBI Taxonomy" id="1480154"/>
    <lineage>
        <taxon>Eukaryota</taxon>
        <taxon>Viridiplantae</taxon>
        <taxon>Streptophyta</taxon>
        <taxon>Embryophyta</taxon>
        <taxon>Marchantiophyta</taxon>
        <taxon>Marchantiopsida</taxon>
        <taxon>Marchantiidae</taxon>
        <taxon>Marchantiales</taxon>
        <taxon>Marchantiaceae</taxon>
        <taxon>Marchantia</taxon>
    </lineage>
</organism>
<dbReference type="EMBL" id="LVLJ01001899">
    <property type="protein sequence ID" value="OAE27489.1"/>
    <property type="molecule type" value="Genomic_DNA"/>
</dbReference>
<accession>A0A176W375</accession>
<protein>
    <submittedName>
        <fullName evidence="2">Uncharacterized protein</fullName>
    </submittedName>
</protein>
<keyword evidence="3" id="KW-1185">Reference proteome</keyword>
<reference evidence="2" key="1">
    <citation type="submission" date="2016-03" db="EMBL/GenBank/DDBJ databases">
        <title>Mechanisms controlling the formation of the plant cell surface in tip-growing cells are functionally conserved among land plants.</title>
        <authorList>
            <person name="Honkanen S."/>
            <person name="Jones V.A."/>
            <person name="Morieri G."/>
            <person name="Champion C."/>
            <person name="Hetherington A.J."/>
            <person name="Kelly S."/>
            <person name="Saint-Marcoux D."/>
            <person name="Proust H."/>
            <person name="Prescott H."/>
            <person name="Dolan L."/>
        </authorList>
    </citation>
    <scope>NUCLEOTIDE SEQUENCE [LARGE SCALE GENOMIC DNA]</scope>
    <source>
        <tissue evidence="2">Whole gametophyte</tissue>
    </source>
</reference>
<dbReference type="Proteomes" id="UP000077202">
    <property type="component" value="Unassembled WGS sequence"/>
</dbReference>
<evidence type="ECO:0000313" key="2">
    <source>
        <dbReference type="EMBL" id="OAE27489.1"/>
    </source>
</evidence>
<gene>
    <name evidence="2" type="ORF">AXG93_3911s1720</name>
</gene>
<dbReference type="AlphaFoldDB" id="A0A176W375"/>